<keyword evidence="3" id="KW-0456">Lyase</keyword>
<dbReference type="EMBL" id="BDRX01000041">
    <property type="protein sequence ID" value="GBF93514.1"/>
    <property type="molecule type" value="Genomic_DNA"/>
</dbReference>
<keyword evidence="2" id="KW-0479">Metal-binding</keyword>
<comment type="similarity">
    <text evidence="1">Belongs to the HpcH/HpaI aldolase family.</text>
</comment>
<dbReference type="InterPro" id="IPR015813">
    <property type="entry name" value="Pyrv/PenolPyrv_kinase-like_dom"/>
</dbReference>
<dbReference type="Proteomes" id="UP000247498">
    <property type="component" value="Unassembled WGS sequence"/>
</dbReference>
<evidence type="ECO:0000313" key="7">
    <source>
        <dbReference type="Proteomes" id="UP000247498"/>
    </source>
</evidence>
<evidence type="ECO:0000256" key="3">
    <source>
        <dbReference type="ARBA" id="ARBA00023239"/>
    </source>
</evidence>
<reference evidence="6 7" key="1">
    <citation type="journal article" date="2018" name="Sci. Rep.">
        <title>Raphidocelis subcapitata (=Pseudokirchneriella subcapitata) provides an insight into genome evolution and environmental adaptations in the Sphaeropleales.</title>
        <authorList>
            <person name="Suzuki S."/>
            <person name="Yamaguchi H."/>
            <person name="Nakajima N."/>
            <person name="Kawachi M."/>
        </authorList>
    </citation>
    <scope>NUCLEOTIDE SEQUENCE [LARGE SCALE GENOMIC DNA]</scope>
    <source>
        <strain evidence="6 7">NIES-35</strain>
    </source>
</reference>
<protein>
    <submittedName>
        <fullName evidence="6">2,4-dihydroxyhept-2-ene-1,7-dioic acid aldolase</fullName>
    </submittedName>
</protein>
<dbReference type="FunCoup" id="A0A2V0P0X7">
    <property type="interactions" value="111"/>
</dbReference>
<dbReference type="InParanoid" id="A0A2V0P0X7"/>
<dbReference type="InterPro" id="IPR005000">
    <property type="entry name" value="Aldolase/citrate-lyase_domain"/>
</dbReference>
<dbReference type="PANTHER" id="PTHR30502">
    <property type="entry name" value="2-KETO-3-DEOXY-L-RHAMNONATE ALDOLASE"/>
    <property type="match status" value="1"/>
</dbReference>
<gene>
    <name evidence="6" type="ORF">Rsub_06647</name>
</gene>
<dbReference type="STRING" id="307507.A0A2V0P0X7"/>
<feature type="compositionally biased region" description="Basic and acidic residues" evidence="4">
    <location>
        <begin position="1"/>
        <end position="10"/>
    </location>
</feature>
<evidence type="ECO:0000256" key="2">
    <source>
        <dbReference type="ARBA" id="ARBA00022723"/>
    </source>
</evidence>
<dbReference type="Pfam" id="PF03328">
    <property type="entry name" value="HpcH_HpaI"/>
    <property type="match status" value="1"/>
</dbReference>
<organism evidence="6 7">
    <name type="scientific">Raphidocelis subcapitata</name>
    <dbReference type="NCBI Taxonomy" id="307507"/>
    <lineage>
        <taxon>Eukaryota</taxon>
        <taxon>Viridiplantae</taxon>
        <taxon>Chlorophyta</taxon>
        <taxon>core chlorophytes</taxon>
        <taxon>Chlorophyceae</taxon>
        <taxon>CS clade</taxon>
        <taxon>Sphaeropleales</taxon>
        <taxon>Selenastraceae</taxon>
        <taxon>Raphidocelis</taxon>
    </lineage>
</organism>
<dbReference type="OrthoDB" id="1621678at2759"/>
<evidence type="ECO:0000256" key="1">
    <source>
        <dbReference type="ARBA" id="ARBA00005568"/>
    </source>
</evidence>
<feature type="region of interest" description="Disordered" evidence="4">
    <location>
        <begin position="1"/>
        <end position="53"/>
    </location>
</feature>
<dbReference type="AlphaFoldDB" id="A0A2V0P0X7"/>
<dbReference type="GO" id="GO:0016832">
    <property type="term" value="F:aldehyde-lyase activity"/>
    <property type="evidence" value="ECO:0007669"/>
    <property type="project" value="TreeGrafter"/>
</dbReference>
<feature type="domain" description="HpcH/HpaI aldolase/citrate lyase" evidence="5">
    <location>
        <begin position="64"/>
        <end position="297"/>
    </location>
</feature>
<name>A0A2V0P0X7_9CHLO</name>
<evidence type="ECO:0000256" key="4">
    <source>
        <dbReference type="SAM" id="MobiDB-lite"/>
    </source>
</evidence>
<evidence type="ECO:0000259" key="5">
    <source>
        <dbReference type="Pfam" id="PF03328"/>
    </source>
</evidence>
<accession>A0A2V0P0X7</accession>
<keyword evidence="7" id="KW-1185">Reference proteome</keyword>
<dbReference type="Gene3D" id="3.20.20.60">
    <property type="entry name" value="Phosphoenolpyruvate-binding domains"/>
    <property type="match status" value="1"/>
</dbReference>
<proteinExistence type="inferred from homology"/>
<comment type="caution">
    <text evidence="6">The sequence shown here is derived from an EMBL/GenBank/DDBJ whole genome shotgun (WGS) entry which is preliminary data.</text>
</comment>
<feature type="compositionally biased region" description="Low complexity" evidence="4">
    <location>
        <begin position="39"/>
        <end position="53"/>
    </location>
</feature>
<dbReference type="PANTHER" id="PTHR30502:SF0">
    <property type="entry name" value="PHOSPHOENOLPYRUVATE CARBOXYLASE FAMILY PROTEIN"/>
    <property type="match status" value="1"/>
</dbReference>
<dbReference type="GO" id="GO:0005737">
    <property type="term" value="C:cytoplasm"/>
    <property type="evidence" value="ECO:0007669"/>
    <property type="project" value="TreeGrafter"/>
</dbReference>
<dbReference type="SUPFAM" id="SSF51621">
    <property type="entry name" value="Phosphoenolpyruvate/pyruvate domain"/>
    <property type="match status" value="1"/>
</dbReference>
<evidence type="ECO:0000313" key="6">
    <source>
        <dbReference type="EMBL" id="GBF93514.1"/>
    </source>
</evidence>
<dbReference type="InterPro" id="IPR050251">
    <property type="entry name" value="HpcH-HpaI_aldolase"/>
</dbReference>
<sequence length="321" mass="32742">MILRSTRDRNGPAAAPGHRGLRVQRPSAQRRRAAPPPTCRAAGASGAPAGAAAPRRPAGAAALGVFVCSGSTAVAEALAVSGLDFVVIDAQHGAVSYRSLHDLLAATWGRGAKRIVRVGGPDDAYGMQQALDLGADGVMVPLVYTRADAARAVAACKYAPAGRRSVAYPVRAVYSKGAGPAALAEYLRTANDETEVWVQVETKECFEDIDNVLSVPGIHCAFLGPADLGVAHGLHVAADYSLGKMLATPEVGAFYTRVLAACRRARVAAGAFCLGRARAAELAAMGYDYVGFDTDLNALITTAQAAVAEISGSGGGGGGAA</sequence>
<dbReference type="GO" id="GO:0046872">
    <property type="term" value="F:metal ion binding"/>
    <property type="evidence" value="ECO:0007669"/>
    <property type="project" value="UniProtKB-KW"/>
</dbReference>
<dbReference type="InterPro" id="IPR040442">
    <property type="entry name" value="Pyrv_kinase-like_dom_sf"/>
</dbReference>